<name>A0A3G1A8S5_9CREN</name>
<accession>A0A3G1A8S5</accession>
<sequence length="208" mass="23795">MHSRGDYPKRPFKPLEEEVIVLDVLPYGDPIRGIRSPLIQTIGVSRFLLIELRSLIHQAPSLKPLDLVSLSSSLDGKILAFGRYLAYEDLTATAKSTLPDAIALIVKSQEKRFVNFFNNAQPLSKKAHTLELLKGIGKKTLWTILDERRKKPFESYEDIKKRVDIDPVKLIVERILDELRSPQTIYLFVNPPYGPSPKRSFEERRGWG</sequence>
<dbReference type="Pfam" id="PF04919">
    <property type="entry name" value="DUF655"/>
    <property type="match status" value="1"/>
</dbReference>
<reference evidence="2" key="1">
    <citation type="book" date="2010" name="EXTREMOPHILES" publisher="0:0-0">
        <title>Complete genome sequences of ten hyperthermophilic archaea reveal their metabolic capabilities and possible ecological roles.</title>
        <editorList>
            <person name="?"/>
        </editorList>
        <authorList>
            <person name="Ravin N.V."/>
            <person name="Mardanov A.V."/>
            <person name="Bonch-Osmolovskaya E.A."/>
            <person name="Skryabin K.G."/>
        </authorList>
    </citation>
    <scope>NUCLEOTIDE SEQUENCE [LARGE SCALE GENOMIC DNA]</scope>
    <source>
        <strain evidence="2">1505</strain>
    </source>
</reference>
<dbReference type="InterPro" id="IPR012340">
    <property type="entry name" value="NA-bd_OB-fold"/>
</dbReference>
<evidence type="ECO:0000313" key="2">
    <source>
        <dbReference type="Proteomes" id="UP000266720"/>
    </source>
</evidence>
<dbReference type="AlphaFoldDB" id="A0A3G1A8S5"/>
<organism evidence="1 2">
    <name type="scientific">Thermofilum adornatum 1505</name>
    <dbReference type="NCBI Taxonomy" id="697581"/>
    <lineage>
        <taxon>Archaea</taxon>
        <taxon>Thermoproteota</taxon>
        <taxon>Thermoprotei</taxon>
        <taxon>Thermofilales</taxon>
        <taxon>Thermofilaceae</taxon>
        <taxon>Thermofilum</taxon>
    </lineage>
</organism>
<gene>
    <name evidence="1" type="ORF">TCARB_1625</name>
</gene>
<dbReference type="Proteomes" id="UP000266720">
    <property type="component" value="Chromosome"/>
</dbReference>
<dbReference type="EMBL" id="CP007493">
    <property type="protein sequence ID" value="AJB42665.1"/>
    <property type="molecule type" value="Genomic_DNA"/>
</dbReference>
<dbReference type="PANTHER" id="PTHR40734">
    <property type="entry name" value="TRNA-SPECIFIC ADENOSINE DEAMINASE-RELATED"/>
    <property type="match status" value="1"/>
</dbReference>
<dbReference type="InterPro" id="IPR007003">
    <property type="entry name" value="DUF655"/>
</dbReference>
<dbReference type="Gene3D" id="1.10.150.280">
    <property type="entry name" value="AF1531-like domain"/>
    <property type="match status" value="1"/>
</dbReference>
<evidence type="ECO:0000313" key="1">
    <source>
        <dbReference type="EMBL" id="AJB42665.1"/>
    </source>
</evidence>
<dbReference type="RefSeq" id="WP_020962240.1">
    <property type="nucleotide sequence ID" value="NZ_CP007493.1"/>
</dbReference>
<dbReference type="SUPFAM" id="SSF160975">
    <property type="entry name" value="AF1531-like"/>
    <property type="match status" value="1"/>
</dbReference>
<dbReference type="PANTHER" id="PTHR40734:SF1">
    <property type="entry name" value="DNA-BINDING PROTEIN"/>
    <property type="match status" value="1"/>
</dbReference>
<dbReference type="STRING" id="697581.TCARB_1625"/>
<dbReference type="GeneID" id="25407029"/>
<dbReference type="KEGG" id="tcb:TCARB_1625"/>
<proteinExistence type="predicted"/>
<protein>
    <submittedName>
        <fullName evidence="1">Putative nucleotide binding protein</fullName>
    </submittedName>
</protein>
<dbReference type="Gene3D" id="2.40.50.140">
    <property type="entry name" value="Nucleic acid-binding proteins"/>
    <property type="match status" value="1"/>
</dbReference>
<dbReference type="GeneID" id="16573203"/>